<evidence type="ECO:0000256" key="2">
    <source>
        <dbReference type="ARBA" id="ARBA00012438"/>
    </source>
</evidence>
<feature type="transmembrane region" description="Helical" evidence="9">
    <location>
        <begin position="133"/>
        <end position="154"/>
    </location>
</feature>
<evidence type="ECO:0000256" key="7">
    <source>
        <dbReference type="ARBA" id="ARBA00022840"/>
    </source>
</evidence>
<keyword evidence="3" id="KW-0597">Phosphoprotein</keyword>
<evidence type="ECO:0000256" key="3">
    <source>
        <dbReference type="ARBA" id="ARBA00022553"/>
    </source>
</evidence>
<feature type="transmembrane region" description="Helical" evidence="9">
    <location>
        <begin position="166"/>
        <end position="185"/>
    </location>
</feature>
<dbReference type="Pfam" id="PF07730">
    <property type="entry name" value="HisKA_3"/>
    <property type="match status" value="1"/>
</dbReference>
<evidence type="ECO:0000256" key="4">
    <source>
        <dbReference type="ARBA" id="ARBA00022679"/>
    </source>
</evidence>
<evidence type="ECO:0000256" key="9">
    <source>
        <dbReference type="SAM" id="Phobius"/>
    </source>
</evidence>
<keyword evidence="13" id="KW-1185">Reference proteome</keyword>
<dbReference type="EMBL" id="JBHSFE010000029">
    <property type="protein sequence ID" value="MFC4612138.1"/>
    <property type="molecule type" value="Genomic_DNA"/>
</dbReference>
<feature type="domain" description="Signal transduction histidine kinase subgroup 3 dimerisation and phosphoacceptor" evidence="11">
    <location>
        <begin position="216"/>
        <end position="281"/>
    </location>
</feature>
<dbReference type="Gene3D" id="1.20.5.1930">
    <property type="match status" value="1"/>
</dbReference>
<feature type="transmembrane region" description="Helical" evidence="9">
    <location>
        <begin position="95"/>
        <end position="121"/>
    </location>
</feature>
<keyword evidence="9" id="KW-0812">Transmembrane</keyword>
<proteinExistence type="predicted"/>
<dbReference type="Pfam" id="PF02518">
    <property type="entry name" value="HATPase_c"/>
    <property type="match status" value="1"/>
</dbReference>
<dbReference type="InterPro" id="IPR050482">
    <property type="entry name" value="Sensor_HK_TwoCompSys"/>
</dbReference>
<keyword evidence="9" id="KW-0472">Membrane</keyword>
<reference evidence="13" key="1">
    <citation type="journal article" date="2019" name="Int. J. Syst. Evol. Microbiol.">
        <title>The Global Catalogue of Microorganisms (GCM) 10K type strain sequencing project: providing services to taxonomists for standard genome sequencing and annotation.</title>
        <authorList>
            <consortium name="The Broad Institute Genomics Platform"/>
            <consortium name="The Broad Institute Genome Sequencing Center for Infectious Disease"/>
            <person name="Wu L."/>
            <person name="Ma J."/>
        </authorList>
    </citation>
    <scope>NUCLEOTIDE SEQUENCE [LARGE SCALE GENOMIC DNA]</scope>
    <source>
        <strain evidence="13">CGMCC 4.7139</strain>
    </source>
</reference>
<dbReference type="Proteomes" id="UP001595993">
    <property type="component" value="Unassembled WGS sequence"/>
</dbReference>
<dbReference type="InterPro" id="IPR003594">
    <property type="entry name" value="HATPase_dom"/>
</dbReference>
<protein>
    <recommendedName>
        <fullName evidence="2">histidine kinase</fullName>
        <ecNumber evidence="2">2.7.13.3</ecNumber>
    </recommendedName>
</protein>
<dbReference type="Gene3D" id="3.30.565.10">
    <property type="entry name" value="Histidine kinase-like ATPase, C-terminal domain"/>
    <property type="match status" value="1"/>
</dbReference>
<keyword evidence="7" id="KW-0067">ATP-binding</keyword>
<feature type="transmembrane region" description="Helical" evidence="9">
    <location>
        <begin position="47"/>
        <end position="67"/>
    </location>
</feature>
<evidence type="ECO:0000256" key="5">
    <source>
        <dbReference type="ARBA" id="ARBA00022741"/>
    </source>
</evidence>
<dbReference type="RefSeq" id="WP_381201966.1">
    <property type="nucleotide sequence ID" value="NZ_JBHSFE010000029.1"/>
</dbReference>
<feature type="domain" description="Histidine kinase/HSP90-like ATPase" evidence="10">
    <location>
        <begin position="332"/>
        <end position="420"/>
    </location>
</feature>
<evidence type="ECO:0000259" key="11">
    <source>
        <dbReference type="Pfam" id="PF07730"/>
    </source>
</evidence>
<evidence type="ECO:0000313" key="13">
    <source>
        <dbReference type="Proteomes" id="UP001595993"/>
    </source>
</evidence>
<dbReference type="PANTHER" id="PTHR24421">
    <property type="entry name" value="NITRATE/NITRITE SENSOR PROTEIN NARX-RELATED"/>
    <property type="match status" value="1"/>
</dbReference>
<dbReference type="EC" id="2.7.13.3" evidence="2"/>
<comment type="caution">
    <text evidence="12">The sequence shown here is derived from an EMBL/GenBank/DDBJ whole genome shotgun (WGS) entry which is preliminary data.</text>
</comment>
<dbReference type="SUPFAM" id="SSF55874">
    <property type="entry name" value="ATPase domain of HSP90 chaperone/DNA topoisomerase II/histidine kinase"/>
    <property type="match status" value="1"/>
</dbReference>
<evidence type="ECO:0000259" key="10">
    <source>
        <dbReference type="Pfam" id="PF02518"/>
    </source>
</evidence>
<dbReference type="CDD" id="cd16917">
    <property type="entry name" value="HATPase_UhpB-NarQ-NarX-like"/>
    <property type="match status" value="1"/>
</dbReference>
<dbReference type="PANTHER" id="PTHR24421:SF10">
    <property type="entry name" value="NITRATE_NITRITE SENSOR PROTEIN NARQ"/>
    <property type="match status" value="1"/>
</dbReference>
<evidence type="ECO:0000256" key="8">
    <source>
        <dbReference type="ARBA" id="ARBA00023012"/>
    </source>
</evidence>
<evidence type="ECO:0000313" key="12">
    <source>
        <dbReference type="EMBL" id="MFC4612138.1"/>
    </source>
</evidence>
<name>A0ABV9GCY9_9ACTN</name>
<keyword evidence="4" id="KW-0808">Transferase</keyword>
<evidence type="ECO:0000256" key="6">
    <source>
        <dbReference type="ARBA" id="ARBA00022777"/>
    </source>
</evidence>
<dbReference type="InterPro" id="IPR036890">
    <property type="entry name" value="HATPase_C_sf"/>
</dbReference>
<dbReference type="GO" id="GO:0016301">
    <property type="term" value="F:kinase activity"/>
    <property type="evidence" value="ECO:0007669"/>
    <property type="project" value="UniProtKB-KW"/>
</dbReference>
<gene>
    <name evidence="12" type="ORF">ACFO9E_30930</name>
</gene>
<feature type="transmembrane region" description="Helical" evidence="9">
    <location>
        <begin position="473"/>
        <end position="495"/>
    </location>
</feature>
<keyword evidence="6 12" id="KW-0418">Kinase</keyword>
<sequence>MSQVLEDTQPPRPSVRLGRTLTGVPRRVRREAVESWAAMRAAERRTVVVEALVFALATAFCLLPLLLAPPERPASAVLEGVWAALIVPARRVRPVAAVLCASLLLVGHNVWTLAVVPLVVLSATRRIAPQRRAWRAVGVACATVGALTVARALVRSDALPLELAGNAVSAVLLLLLPTLAGTLLGRRRPLVSLLRERNGYLEQTRTLTAAAARTEERTRIAGEMHDLLGHRLSLMSVHAGALELAAARQAPALVGQAELLRTTAGTAMGELREILGVLRHVDITDLTDRTGDERGTREDITALVTESRQTGSTVELDWSVPDTAEVGLRTRQAIHRMVREGLTNVLKHASGAPTKVEVKGTDKGIVVSVTNEPPRAADRSQGGSRSGLAGCQERISLLGGTFEAGALTNGGFRMAAWLPTHGKPLEFAALEGAFTETPPDTARLPSGGIRQEGARAPLSDEILTWPRVLGSGCVALLVVLPTVGFLVVLLTTAVLR</sequence>
<evidence type="ECO:0000256" key="1">
    <source>
        <dbReference type="ARBA" id="ARBA00000085"/>
    </source>
</evidence>
<organism evidence="12 13">
    <name type="scientific">Streptomyces maoxianensis</name>
    <dbReference type="NCBI Taxonomy" id="1459942"/>
    <lineage>
        <taxon>Bacteria</taxon>
        <taxon>Bacillati</taxon>
        <taxon>Actinomycetota</taxon>
        <taxon>Actinomycetes</taxon>
        <taxon>Kitasatosporales</taxon>
        <taxon>Streptomycetaceae</taxon>
        <taxon>Streptomyces</taxon>
    </lineage>
</organism>
<comment type="catalytic activity">
    <reaction evidence="1">
        <text>ATP + protein L-histidine = ADP + protein N-phospho-L-histidine.</text>
        <dbReference type="EC" id="2.7.13.3"/>
    </reaction>
</comment>
<keyword evidence="9" id="KW-1133">Transmembrane helix</keyword>
<keyword evidence="8" id="KW-0902">Two-component regulatory system</keyword>
<dbReference type="InterPro" id="IPR011712">
    <property type="entry name" value="Sig_transdc_His_kin_sub3_dim/P"/>
</dbReference>
<accession>A0ABV9GCY9</accession>
<keyword evidence="5" id="KW-0547">Nucleotide-binding</keyword>